<comment type="caution">
    <text evidence="1">The sequence shown here is derived from an EMBL/GenBank/DDBJ whole genome shotgun (WGS) entry which is preliminary data.</text>
</comment>
<sequence length="342" mass="38629">MLEGFHHEERKNERHIEVPDENIERIEERSYRLESGITVDLIAKEFPYHGEEADHSKAIIFLPGWSIKATDSSIEEICRAYAERGKERTIAISASSPDEGAATLPKSTDFLNEEARAVARYIEGSGIENVKLIGHSKGGDEAIDVAAILEEESTISVEGLGLIDSSGLYEQEEGAMSALREHVMRGIPNEDEETRQRREKVLSEIRGNMFSEMIHYPWTFFSRLGSQVEGVSGLNPRAKKVKAPVVIITATDDPVADPERIVPKRAEKRLRTSLGEEAGKSNKTMAAREQFLQKHIFKSSPYVRMRVSEKMPHHMLPLLRPEQVVDVSLYEFERAHRKPTLQ</sequence>
<accession>A0A0G1X8U2</accession>
<gene>
    <name evidence="1" type="ORF">UY70_C0013G0013</name>
</gene>
<protein>
    <recommendedName>
        <fullName evidence="3">AB hydrolase-1 domain-containing protein</fullName>
    </recommendedName>
</protein>
<dbReference type="Gene3D" id="3.40.50.1820">
    <property type="entry name" value="alpha/beta hydrolase"/>
    <property type="match status" value="1"/>
</dbReference>
<name>A0A0G1X8U2_9BACT</name>
<dbReference type="AlphaFoldDB" id="A0A0G1X8U2"/>
<dbReference type="EMBL" id="LCRA01000013">
    <property type="protein sequence ID" value="KKW27481.1"/>
    <property type="molecule type" value="Genomic_DNA"/>
</dbReference>
<dbReference type="Proteomes" id="UP000034185">
    <property type="component" value="Unassembled WGS sequence"/>
</dbReference>
<evidence type="ECO:0000313" key="2">
    <source>
        <dbReference type="Proteomes" id="UP000034185"/>
    </source>
</evidence>
<evidence type="ECO:0000313" key="1">
    <source>
        <dbReference type="EMBL" id="KKW27481.1"/>
    </source>
</evidence>
<organism evidence="1 2">
    <name type="scientific">Candidatus Kaiserbacteria bacterium GW2011_GWB1_52_6</name>
    <dbReference type="NCBI Taxonomy" id="1618674"/>
    <lineage>
        <taxon>Bacteria</taxon>
        <taxon>Candidatus Kaiseribacteriota</taxon>
    </lineage>
</organism>
<proteinExistence type="predicted"/>
<reference evidence="1 2" key="1">
    <citation type="journal article" date="2015" name="Nature">
        <title>rRNA introns, odd ribosomes, and small enigmatic genomes across a large radiation of phyla.</title>
        <authorList>
            <person name="Brown C.T."/>
            <person name="Hug L.A."/>
            <person name="Thomas B.C."/>
            <person name="Sharon I."/>
            <person name="Castelle C.J."/>
            <person name="Singh A."/>
            <person name="Wilkins M.J."/>
            <person name="Williams K.H."/>
            <person name="Banfield J.F."/>
        </authorList>
    </citation>
    <scope>NUCLEOTIDE SEQUENCE [LARGE SCALE GENOMIC DNA]</scope>
</reference>
<dbReference type="InterPro" id="IPR029058">
    <property type="entry name" value="AB_hydrolase_fold"/>
</dbReference>
<dbReference type="SUPFAM" id="SSF53474">
    <property type="entry name" value="alpha/beta-Hydrolases"/>
    <property type="match status" value="1"/>
</dbReference>
<evidence type="ECO:0008006" key="3">
    <source>
        <dbReference type="Google" id="ProtNLM"/>
    </source>
</evidence>